<keyword evidence="3" id="KW-1185">Reference proteome</keyword>
<feature type="signal peptide" evidence="1">
    <location>
        <begin position="1"/>
        <end position="26"/>
    </location>
</feature>
<evidence type="ECO:0000313" key="2">
    <source>
        <dbReference type="EnsemblMetazoa" id="ACON028065-PA"/>
    </source>
</evidence>
<feature type="chain" id="PRO_5026104175" evidence="1">
    <location>
        <begin position="27"/>
        <end position="200"/>
    </location>
</feature>
<keyword evidence="1" id="KW-0732">Signal</keyword>
<reference key="1">
    <citation type="journal article" date="2019" name="Genes (Basel)">
        <title>A High-Quality De novo Genome Assembly from a Single Mosquito Using PacBio Sequencing.</title>
        <authorList>
            <person name="Kingan S.B."/>
            <person name="Heaton H."/>
            <person name="Cudini J."/>
            <person name="Lambert C.C."/>
            <person name="Baybayan P."/>
            <person name="Galvin B.D."/>
            <person name="Durbin R."/>
            <person name="Korlach J."/>
            <person name="Lawniczak M.K.N."/>
        </authorList>
    </citation>
    <scope>NUCLEOTIDE SEQUENCE [LARGE SCALE GENOMIC DNA]</scope>
    <source>
        <strain>Mali-NIH</strain>
    </source>
</reference>
<dbReference type="VEuPathDB" id="VectorBase:ACON2_037421"/>
<sequence>MAAKGRLSGRCIVSIAAVLLLPACIAQSSSTYGDTGTDTVPQRSSGFGYELIRNQLEEMQDSITQLQQTAESRSACAGLEANIATILRRLETIENGLNAMPQSPAISMPARPIYDQAPLTPAYSARPSRGRTIDIDRMKAEADDMFEEQRSRARARAMAHQQREQSVFDRVYDSCDDVPSSGTWKIRQGTQIANVHCIKF</sequence>
<reference evidence="2" key="2">
    <citation type="submission" date="2020-05" db="UniProtKB">
        <authorList>
            <consortium name="EnsemblMetazoa"/>
        </authorList>
    </citation>
    <scope>IDENTIFICATION</scope>
    <source>
        <strain evidence="2">Ngousso</strain>
    </source>
</reference>
<name>A0A6E8W7N0_ANOCL</name>
<dbReference type="Proteomes" id="UP001105220">
    <property type="component" value="Unplaced"/>
</dbReference>
<dbReference type="AlphaFoldDB" id="A0A6E8W7N0"/>
<proteinExistence type="predicted"/>
<evidence type="ECO:0000256" key="1">
    <source>
        <dbReference type="SAM" id="SignalP"/>
    </source>
</evidence>
<dbReference type="VEuPathDB" id="VectorBase:ACON028065"/>
<dbReference type="EnsemblMetazoa" id="ACON028065-RA">
    <property type="protein sequence ID" value="ACON028065-PA"/>
    <property type="gene ID" value="ACON028065"/>
</dbReference>
<organism evidence="2 3">
    <name type="scientific">Anopheles coluzzii</name>
    <name type="common">African malaria mosquito</name>
    <dbReference type="NCBI Taxonomy" id="1518534"/>
    <lineage>
        <taxon>Eukaryota</taxon>
        <taxon>Metazoa</taxon>
        <taxon>Ecdysozoa</taxon>
        <taxon>Arthropoda</taxon>
        <taxon>Hexapoda</taxon>
        <taxon>Insecta</taxon>
        <taxon>Pterygota</taxon>
        <taxon>Neoptera</taxon>
        <taxon>Endopterygota</taxon>
        <taxon>Diptera</taxon>
        <taxon>Nematocera</taxon>
        <taxon>Culicoidea</taxon>
        <taxon>Culicidae</taxon>
        <taxon>Anophelinae</taxon>
        <taxon>Anopheles</taxon>
    </lineage>
</organism>
<dbReference type="VEuPathDB" id="VectorBase:ACMO_001676"/>
<evidence type="ECO:0000313" key="3">
    <source>
        <dbReference type="Proteomes" id="UP001105220"/>
    </source>
</evidence>
<protein>
    <submittedName>
        <fullName evidence="2">Secreted protein</fullName>
    </submittedName>
</protein>
<accession>A0A6E8W7N0</accession>